<dbReference type="GO" id="GO:0003700">
    <property type="term" value="F:DNA-binding transcription factor activity"/>
    <property type="evidence" value="ECO:0007669"/>
    <property type="project" value="InterPro"/>
</dbReference>
<dbReference type="PRINTS" id="PR00598">
    <property type="entry name" value="HTHMARR"/>
</dbReference>
<dbReference type="GO" id="GO:0003677">
    <property type="term" value="F:DNA binding"/>
    <property type="evidence" value="ECO:0007669"/>
    <property type="project" value="UniProtKB-KW"/>
</dbReference>
<protein>
    <submittedName>
        <fullName evidence="5">MarR family transcriptional regulator</fullName>
    </submittedName>
</protein>
<dbReference type="SMART" id="SM00347">
    <property type="entry name" value="HTH_MARR"/>
    <property type="match status" value="1"/>
</dbReference>
<dbReference type="GO" id="GO:0006950">
    <property type="term" value="P:response to stress"/>
    <property type="evidence" value="ECO:0007669"/>
    <property type="project" value="TreeGrafter"/>
</dbReference>
<evidence type="ECO:0000256" key="1">
    <source>
        <dbReference type="ARBA" id="ARBA00023015"/>
    </source>
</evidence>
<proteinExistence type="predicted"/>
<keyword evidence="6" id="KW-1185">Reference proteome</keyword>
<dbReference type="PANTHER" id="PTHR33164">
    <property type="entry name" value="TRANSCRIPTIONAL REGULATOR, MARR FAMILY"/>
    <property type="match status" value="1"/>
</dbReference>
<dbReference type="PROSITE" id="PS01117">
    <property type="entry name" value="HTH_MARR_1"/>
    <property type="match status" value="1"/>
</dbReference>
<organism evidence="5 6">
    <name type="scientific">Umezawaea endophytica</name>
    <dbReference type="NCBI Taxonomy" id="1654476"/>
    <lineage>
        <taxon>Bacteria</taxon>
        <taxon>Bacillati</taxon>
        <taxon>Actinomycetota</taxon>
        <taxon>Actinomycetes</taxon>
        <taxon>Pseudonocardiales</taxon>
        <taxon>Pseudonocardiaceae</taxon>
        <taxon>Umezawaea</taxon>
    </lineage>
</organism>
<reference evidence="5" key="1">
    <citation type="submission" date="2022-08" db="EMBL/GenBank/DDBJ databases">
        <authorList>
            <person name="Tistechok S."/>
            <person name="Samborskyy M."/>
            <person name="Roman I."/>
        </authorList>
    </citation>
    <scope>NUCLEOTIDE SEQUENCE</scope>
    <source>
        <strain evidence="5">DSM 103496</strain>
    </source>
</reference>
<keyword evidence="3" id="KW-0804">Transcription</keyword>
<dbReference type="InterPro" id="IPR000835">
    <property type="entry name" value="HTH_MarR-typ"/>
</dbReference>
<gene>
    <name evidence="5" type="ORF">NZH93_16145</name>
</gene>
<evidence type="ECO:0000256" key="2">
    <source>
        <dbReference type="ARBA" id="ARBA00023125"/>
    </source>
</evidence>
<dbReference type="InterPro" id="IPR036390">
    <property type="entry name" value="WH_DNA-bd_sf"/>
</dbReference>
<name>A0A9X3A1W9_9PSEU</name>
<dbReference type="Pfam" id="PF01047">
    <property type="entry name" value="MarR"/>
    <property type="match status" value="1"/>
</dbReference>
<dbReference type="Gene3D" id="1.10.10.10">
    <property type="entry name" value="Winged helix-like DNA-binding domain superfamily/Winged helix DNA-binding domain"/>
    <property type="match status" value="1"/>
</dbReference>
<dbReference type="PANTHER" id="PTHR33164:SF107">
    <property type="entry name" value="TRANSCRIPTIONAL REGULATORY PROTEIN"/>
    <property type="match status" value="1"/>
</dbReference>
<evidence type="ECO:0000313" key="5">
    <source>
        <dbReference type="EMBL" id="MCS7478393.1"/>
    </source>
</evidence>
<keyword evidence="1" id="KW-0805">Transcription regulation</keyword>
<dbReference type="Proteomes" id="UP001141259">
    <property type="component" value="Unassembled WGS sequence"/>
</dbReference>
<evidence type="ECO:0000259" key="4">
    <source>
        <dbReference type="PROSITE" id="PS50995"/>
    </source>
</evidence>
<comment type="caution">
    <text evidence="5">The sequence shown here is derived from an EMBL/GenBank/DDBJ whole genome shotgun (WGS) entry which is preliminary data.</text>
</comment>
<evidence type="ECO:0000256" key="3">
    <source>
        <dbReference type="ARBA" id="ARBA00023163"/>
    </source>
</evidence>
<dbReference type="InterPro" id="IPR039422">
    <property type="entry name" value="MarR/SlyA-like"/>
</dbReference>
<dbReference type="RefSeq" id="WP_259623881.1">
    <property type="nucleotide sequence ID" value="NZ_JANYMP010000006.1"/>
</dbReference>
<feature type="domain" description="HTH marR-type" evidence="4">
    <location>
        <begin position="6"/>
        <end position="142"/>
    </location>
</feature>
<sequence length="150" mass="16302">MRDAETERLVERVVQAQKKLQRHLASTHTNPLLQVNLTMQQLKVLLMLSMGEARSSQELTRGLGVGPATVTGLVDRLAAQGLVGRREDPQDRRVRLVEPTESGRALVARLEAAGNDHLRGLLGTLDAEDLVALERIVTRLTQAAVDGVAG</sequence>
<dbReference type="InterPro" id="IPR023187">
    <property type="entry name" value="Tscrpt_reg_MarR-type_CS"/>
</dbReference>
<evidence type="ECO:0000313" key="6">
    <source>
        <dbReference type="Proteomes" id="UP001141259"/>
    </source>
</evidence>
<dbReference type="InterPro" id="IPR036388">
    <property type="entry name" value="WH-like_DNA-bd_sf"/>
</dbReference>
<dbReference type="SUPFAM" id="SSF46785">
    <property type="entry name" value="Winged helix' DNA-binding domain"/>
    <property type="match status" value="1"/>
</dbReference>
<keyword evidence="2" id="KW-0238">DNA-binding</keyword>
<accession>A0A9X3A1W9</accession>
<dbReference type="AlphaFoldDB" id="A0A9X3A1W9"/>
<dbReference type="PROSITE" id="PS50995">
    <property type="entry name" value="HTH_MARR_2"/>
    <property type="match status" value="1"/>
</dbReference>
<dbReference type="EMBL" id="JANYMP010000006">
    <property type="protein sequence ID" value="MCS7478393.1"/>
    <property type="molecule type" value="Genomic_DNA"/>
</dbReference>